<protein>
    <submittedName>
        <fullName evidence="2">Uncharacterized protein</fullName>
    </submittedName>
</protein>
<gene>
    <name evidence="2" type="ORF">PCASD_14856</name>
    <name evidence="1" type="ORF">PCASD_20952</name>
</gene>
<organism evidence="2 3">
    <name type="scientific">Puccinia coronata f. sp. avenae</name>
    <dbReference type="NCBI Taxonomy" id="200324"/>
    <lineage>
        <taxon>Eukaryota</taxon>
        <taxon>Fungi</taxon>
        <taxon>Dikarya</taxon>
        <taxon>Basidiomycota</taxon>
        <taxon>Pucciniomycotina</taxon>
        <taxon>Pucciniomycetes</taxon>
        <taxon>Pucciniales</taxon>
        <taxon>Pucciniaceae</taxon>
        <taxon>Puccinia</taxon>
    </lineage>
</organism>
<proteinExistence type="predicted"/>
<name>A0A2N5TZQ8_9BASI</name>
<comment type="caution">
    <text evidence="2">The sequence shown here is derived from an EMBL/GenBank/DDBJ whole genome shotgun (WGS) entry which is preliminary data.</text>
</comment>
<accession>A0A2N5TZQ8</accession>
<dbReference type="AlphaFoldDB" id="A0A2N5TZQ8"/>
<dbReference type="EMBL" id="PGCI01001108">
    <property type="protein sequence ID" value="PLW07733.1"/>
    <property type="molecule type" value="Genomic_DNA"/>
</dbReference>
<evidence type="ECO:0000313" key="3">
    <source>
        <dbReference type="Proteomes" id="UP000235392"/>
    </source>
</evidence>
<evidence type="ECO:0000313" key="2">
    <source>
        <dbReference type="EMBL" id="PLW30962.1"/>
    </source>
</evidence>
<evidence type="ECO:0000313" key="1">
    <source>
        <dbReference type="EMBL" id="PLW07733.1"/>
    </source>
</evidence>
<dbReference type="Proteomes" id="UP000235392">
    <property type="component" value="Unassembled WGS sequence"/>
</dbReference>
<reference evidence="2 3" key="1">
    <citation type="submission" date="2017-11" db="EMBL/GenBank/DDBJ databases">
        <title>De novo assembly and phasing of dikaryotic genomes from two isolates of Puccinia coronata f. sp. avenae, the causal agent of oat crown rust.</title>
        <authorList>
            <person name="Miller M.E."/>
            <person name="Zhang Y."/>
            <person name="Omidvar V."/>
            <person name="Sperschneider J."/>
            <person name="Schwessinger B."/>
            <person name="Raley C."/>
            <person name="Palmer J.M."/>
            <person name="Garnica D."/>
            <person name="Upadhyaya N."/>
            <person name="Rathjen J."/>
            <person name="Taylor J.M."/>
            <person name="Park R.F."/>
            <person name="Dodds P.N."/>
            <person name="Hirsch C.D."/>
            <person name="Kianian S.F."/>
            <person name="Figueroa M."/>
        </authorList>
    </citation>
    <scope>NUCLEOTIDE SEQUENCE [LARGE SCALE GENOMIC DNA]</scope>
    <source>
        <strain evidence="2">12SD80</strain>
    </source>
</reference>
<sequence length="262" mass="30017">MLYKIYHLQAPEFSADEYRTYYLAHQWKLRSDGQMSWDSDCHNCPANELDLEYILSGPDRSKVAAALGISDNLLDSFLKLQEDVLFPSLAELHLEYILSCPDRANVAAALDISDTLLHSFLTLQEDVFPPLILNSYILQSRPVIHSKTTIWTLISTCRQHNVHNTCSSSFVELMLDSKNWGHTSSTPQAFHHRRRRTLDNRHLVIRSHTSYLEATTHIASPALHMTPLKKNIVMLLEHLDEYLQLADYSHTQSLPTLASSQY</sequence>
<dbReference type="EMBL" id="PGCI01000281">
    <property type="protein sequence ID" value="PLW30962.1"/>
    <property type="molecule type" value="Genomic_DNA"/>
</dbReference>